<dbReference type="OrthoDB" id="9769095at2"/>
<accession>A0A1G6A0I5</accession>
<proteinExistence type="predicted"/>
<dbReference type="SUPFAM" id="SSF75138">
    <property type="entry name" value="HprK N-terminal domain-like"/>
    <property type="match status" value="1"/>
</dbReference>
<feature type="domain" description="DRTGG" evidence="2">
    <location>
        <begin position="213"/>
        <end position="317"/>
    </location>
</feature>
<dbReference type="AlphaFoldDB" id="A0A1G6A0I5"/>
<dbReference type="Gene3D" id="3.40.50.300">
    <property type="entry name" value="P-loop containing nucleotide triphosphate hydrolases"/>
    <property type="match status" value="1"/>
</dbReference>
<dbReference type="Pfam" id="PF07085">
    <property type="entry name" value="DRTGG"/>
    <property type="match status" value="1"/>
</dbReference>
<evidence type="ECO:0000313" key="4">
    <source>
        <dbReference type="Proteomes" id="UP000198771"/>
    </source>
</evidence>
<dbReference type="STRING" id="617002.SAMN05660653_00047"/>
<sequence length="353" mass="38640">MVGMYVGSTSGYSGKNLIAMGLGLKFQKDGLNVGYIKPVGAVPVQKDGKMGDEDAFFVQDVLGLSEDPEVVTPVLVTEDFKTKAFGGLTHDLMGDIKRSYETISKGKDVTIVAGSGSMYSGKYCNVDAVEVIRTLGIKSIVIDRYSKELNYDYLVVLKDTLGDQLIGTILNDVPMDFMDELKNMLVPFLERSGVKVLGILPRDPLLGAVQVGELAQRLNGKLVAAKDKADRVVENFLIGSMQVENFMTHFRKNKNTAIIMGGDRSDVQLVALEGECPCLILTGNIYPNDIILTRAEVKGVPIIVVRDDTFTMSKKMDAILSRMKLRDMVKIQQGAQIVSNNVDIAYIKEKLGL</sequence>
<dbReference type="RefSeq" id="WP_092116037.1">
    <property type="nucleotide sequence ID" value="NZ_FMXO01000001.1"/>
</dbReference>
<keyword evidence="4" id="KW-1185">Reference proteome</keyword>
<evidence type="ECO:0000313" key="3">
    <source>
        <dbReference type="EMBL" id="SDB01978.1"/>
    </source>
</evidence>
<evidence type="ECO:0000256" key="1">
    <source>
        <dbReference type="ARBA" id="ARBA00011643"/>
    </source>
</evidence>
<dbReference type="Proteomes" id="UP000198771">
    <property type="component" value="Unassembled WGS sequence"/>
</dbReference>
<protein>
    <recommendedName>
        <fullName evidence="2">DRTGG domain-containing protein</fullName>
    </recommendedName>
</protein>
<dbReference type="EMBL" id="FMXO01000001">
    <property type="protein sequence ID" value="SDB01978.1"/>
    <property type="molecule type" value="Genomic_DNA"/>
</dbReference>
<dbReference type="Gene3D" id="3.40.1390.20">
    <property type="entry name" value="HprK N-terminal domain-like"/>
    <property type="match status" value="1"/>
</dbReference>
<gene>
    <name evidence="3" type="ORF">SAMN05660653_00047</name>
</gene>
<dbReference type="SUPFAM" id="SSF52540">
    <property type="entry name" value="P-loop containing nucleoside triphosphate hydrolases"/>
    <property type="match status" value="1"/>
</dbReference>
<dbReference type="InterPro" id="IPR027417">
    <property type="entry name" value="P-loop_NTPase"/>
</dbReference>
<dbReference type="PANTHER" id="PTHR43356:SF2">
    <property type="entry name" value="PHOSPHATE ACETYLTRANSFERASE"/>
    <property type="match status" value="1"/>
</dbReference>
<organism evidence="3 4">
    <name type="scientific">Desulfonatronum thiosulfatophilum</name>
    <dbReference type="NCBI Taxonomy" id="617002"/>
    <lineage>
        <taxon>Bacteria</taxon>
        <taxon>Pseudomonadati</taxon>
        <taxon>Thermodesulfobacteriota</taxon>
        <taxon>Desulfovibrionia</taxon>
        <taxon>Desulfovibrionales</taxon>
        <taxon>Desulfonatronaceae</taxon>
        <taxon>Desulfonatronum</taxon>
    </lineage>
</organism>
<name>A0A1G6A0I5_9BACT</name>
<evidence type="ECO:0000259" key="2">
    <source>
        <dbReference type="Pfam" id="PF07085"/>
    </source>
</evidence>
<dbReference type="InterPro" id="IPR028979">
    <property type="entry name" value="Ser_kin/Pase_Hpr-like_N_sf"/>
</dbReference>
<dbReference type="PANTHER" id="PTHR43356">
    <property type="entry name" value="PHOSPHATE ACETYLTRANSFERASE"/>
    <property type="match status" value="1"/>
</dbReference>
<comment type="subunit">
    <text evidence="1">Homohexamer.</text>
</comment>
<dbReference type="InterPro" id="IPR050500">
    <property type="entry name" value="Phos_Acetyltrans/Butyryltrans"/>
</dbReference>
<dbReference type="Pfam" id="PF13500">
    <property type="entry name" value="AAA_26"/>
    <property type="match status" value="1"/>
</dbReference>
<reference evidence="3 4" key="1">
    <citation type="submission" date="2016-10" db="EMBL/GenBank/DDBJ databases">
        <authorList>
            <person name="de Groot N.N."/>
        </authorList>
    </citation>
    <scope>NUCLEOTIDE SEQUENCE [LARGE SCALE GENOMIC DNA]</scope>
    <source>
        <strain evidence="3 4">ASO4-2</strain>
    </source>
</reference>
<dbReference type="InterPro" id="IPR010766">
    <property type="entry name" value="DRTGG"/>
</dbReference>